<feature type="chain" id="PRO_5047068936" evidence="2">
    <location>
        <begin position="21"/>
        <end position="304"/>
    </location>
</feature>
<evidence type="ECO:0000259" key="3">
    <source>
        <dbReference type="Pfam" id="PF18962"/>
    </source>
</evidence>
<dbReference type="InterPro" id="IPR026444">
    <property type="entry name" value="Secre_tail"/>
</dbReference>
<comment type="caution">
    <text evidence="4">The sequence shown here is derived from an EMBL/GenBank/DDBJ whole genome shotgun (WGS) entry which is preliminary data.</text>
</comment>
<proteinExistence type="predicted"/>
<dbReference type="NCBIfam" id="TIGR04183">
    <property type="entry name" value="Por_Secre_tail"/>
    <property type="match status" value="1"/>
</dbReference>
<sequence>MKKIYLLAAVAFATVFSANAQFFTDDIESYPLGTIHTSPWVSWDGNAGTADDISVSSDQALSGTKSILVAEGGVIDGVLDLGNQTSGTYYLDFNMYIPAGKSGYFNIQNTVPVGDQWNYHCSFNIDGAAEGEFEFADASGANQGPGTVLAVGSYTPGEWFLISFVIDLDNGTLTMSKDGSVLVDNTSYTGDTLGAINFYSLETGAESNRYYIDDARFQPTPVAGVDDFSSDNFSVYPNPVRNVLNIQTTNTVERVVVYDVLGKVVLSTQPDAISPRIDMSELSSGAYMVNVTIDGASKTVKVIK</sequence>
<keyword evidence="1 2" id="KW-0732">Signal</keyword>
<accession>A0ABW2MXW2</accession>
<dbReference type="RefSeq" id="WP_380218346.1">
    <property type="nucleotide sequence ID" value="NZ_JBHTBN010000006.1"/>
</dbReference>
<evidence type="ECO:0000256" key="2">
    <source>
        <dbReference type="SAM" id="SignalP"/>
    </source>
</evidence>
<name>A0ABW2MXW2_9FLAO</name>
<dbReference type="Pfam" id="PF18962">
    <property type="entry name" value="Por_Secre_tail"/>
    <property type="match status" value="1"/>
</dbReference>
<protein>
    <submittedName>
        <fullName evidence="4">T9SS type A sorting domain-containing protein</fullName>
    </submittedName>
</protein>
<gene>
    <name evidence="4" type="ORF">ACFQO1_11840</name>
</gene>
<evidence type="ECO:0000256" key="1">
    <source>
        <dbReference type="ARBA" id="ARBA00022729"/>
    </source>
</evidence>
<dbReference type="Gene3D" id="2.60.120.200">
    <property type="match status" value="1"/>
</dbReference>
<keyword evidence="5" id="KW-1185">Reference proteome</keyword>
<feature type="signal peptide" evidence="2">
    <location>
        <begin position="1"/>
        <end position="20"/>
    </location>
</feature>
<dbReference type="EMBL" id="JBHTBN010000006">
    <property type="protein sequence ID" value="MFC7358382.1"/>
    <property type="molecule type" value="Genomic_DNA"/>
</dbReference>
<evidence type="ECO:0000313" key="5">
    <source>
        <dbReference type="Proteomes" id="UP001596415"/>
    </source>
</evidence>
<feature type="domain" description="Secretion system C-terminal sorting" evidence="3">
    <location>
        <begin position="235"/>
        <end position="303"/>
    </location>
</feature>
<reference evidence="5" key="1">
    <citation type="journal article" date="2019" name="Int. J. Syst. Evol. Microbiol.">
        <title>The Global Catalogue of Microorganisms (GCM) 10K type strain sequencing project: providing services to taxonomists for standard genome sequencing and annotation.</title>
        <authorList>
            <consortium name="The Broad Institute Genomics Platform"/>
            <consortium name="The Broad Institute Genome Sequencing Center for Infectious Disease"/>
            <person name="Wu L."/>
            <person name="Ma J."/>
        </authorList>
    </citation>
    <scope>NUCLEOTIDE SEQUENCE [LARGE SCALE GENOMIC DNA]</scope>
    <source>
        <strain evidence="5">CGMCC 1.16306</strain>
    </source>
</reference>
<organism evidence="4 5">
    <name type="scientific">Jejudonia soesokkakensis</name>
    <dbReference type="NCBI Taxonomy" id="1323432"/>
    <lineage>
        <taxon>Bacteria</taxon>
        <taxon>Pseudomonadati</taxon>
        <taxon>Bacteroidota</taxon>
        <taxon>Flavobacteriia</taxon>
        <taxon>Flavobacteriales</taxon>
        <taxon>Flavobacteriaceae</taxon>
        <taxon>Jejudonia</taxon>
    </lineage>
</organism>
<evidence type="ECO:0000313" key="4">
    <source>
        <dbReference type="EMBL" id="MFC7358382.1"/>
    </source>
</evidence>
<dbReference type="Proteomes" id="UP001596415">
    <property type="component" value="Unassembled WGS sequence"/>
</dbReference>